<proteinExistence type="predicted"/>
<accession>A0A8T2ZS38</accession>
<evidence type="ECO:0000313" key="2">
    <source>
        <dbReference type="EMBL" id="KAH8520138.1"/>
    </source>
</evidence>
<dbReference type="AlphaFoldDB" id="A0A8T2ZS38"/>
<sequence>MAFSFVLLIKHLVVELECCSRSFLFSNTVVWVSPSLLILVREKENHKKLSEEVIKGCRGLGFLWARCCFLHRTSAGEAIHRMQGHVIGQQLDLTATWGQQVDPCNADYGYGQGYDAYAYGATHDPSLYAYNDVLNWLKQLLSMMILELLDLVHFGHFKPFCFSCMIQYC</sequence>
<evidence type="ECO:0008006" key="4">
    <source>
        <dbReference type="Google" id="ProtNLM"/>
    </source>
</evidence>
<gene>
    <name evidence="2" type="ORF">H0E87_001559</name>
</gene>
<evidence type="ECO:0000256" key="1">
    <source>
        <dbReference type="SAM" id="SignalP"/>
    </source>
</evidence>
<feature type="signal peptide" evidence="1">
    <location>
        <begin position="1"/>
        <end position="16"/>
    </location>
</feature>
<evidence type="ECO:0000313" key="3">
    <source>
        <dbReference type="Proteomes" id="UP000807159"/>
    </source>
</evidence>
<feature type="chain" id="PRO_5035948580" description="Beta-amylase" evidence="1">
    <location>
        <begin position="17"/>
        <end position="169"/>
    </location>
</feature>
<dbReference type="Proteomes" id="UP000807159">
    <property type="component" value="Chromosome 1"/>
</dbReference>
<dbReference type="EMBL" id="JACEGQ020000001">
    <property type="protein sequence ID" value="KAH8520138.1"/>
    <property type="molecule type" value="Genomic_DNA"/>
</dbReference>
<name>A0A8T2ZS38_POPDE</name>
<keyword evidence="3" id="KW-1185">Reference proteome</keyword>
<protein>
    <recommendedName>
        <fullName evidence="4">Beta-amylase</fullName>
    </recommendedName>
</protein>
<reference evidence="2" key="1">
    <citation type="journal article" date="2021" name="J. Hered.">
        <title>Genome Assembly of Salicaceae Populus deltoides (Eastern Cottonwood) I-69 Based on Nanopore Sequencing and Hi-C Technologies.</title>
        <authorList>
            <person name="Bai S."/>
            <person name="Wu H."/>
            <person name="Zhang J."/>
            <person name="Pan Z."/>
            <person name="Zhao W."/>
            <person name="Li Z."/>
            <person name="Tong C."/>
        </authorList>
    </citation>
    <scope>NUCLEOTIDE SEQUENCE</scope>
    <source>
        <tissue evidence="2">Leaf</tissue>
    </source>
</reference>
<keyword evidence="1" id="KW-0732">Signal</keyword>
<comment type="caution">
    <text evidence="2">The sequence shown here is derived from an EMBL/GenBank/DDBJ whole genome shotgun (WGS) entry which is preliminary data.</text>
</comment>
<organism evidence="2 3">
    <name type="scientific">Populus deltoides</name>
    <name type="common">Eastern poplar</name>
    <name type="synonym">Eastern cottonwood</name>
    <dbReference type="NCBI Taxonomy" id="3696"/>
    <lineage>
        <taxon>Eukaryota</taxon>
        <taxon>Viridiplantae</taxon>
        <taxon>Streptophyta</taxon>
        <taxon>Embryophyta</taxon>
        <taxon>Tracheophyta</taxon>
        <taxon>Spermatophyta</taxon>
        <taxon>Magnoliopsida</taxon>
        <taxon>eudicotyledons</taxon>
        <taxon>Gunneridae</taxon>
        <taxon>Pentapetalae</taxon>
        <taxon>rosids</taxon>
        <taxon>fabids</taxon>
        <taxon>Malpighiales</taxon>
        <taxon>Salicaceae</taxon>
        <taxon>Saliceae</taxon>
        <taxon>Populus</taxon>
    </lineage>
</organism>